<gene>
    <name evidence="7" type="ORF">C7383_101121</name>
</gene>
<evidence type="ECO:0000313" key="8">
    <source>
        <dbReference type="Proteomes" id="UP000245412"/>
    </source>
</evidence>
<keyword evidence="5" id="KW-0411">Iron-sulfur</keyword>
<feature type="domain" description="4Fe-4S ferredoxin-type" evidence="6">
    <location>
        <begin position="1"/>
        <end position="29"/>
    </location>
</feature>
<dbReference type="InterPro" id="IPR000415">
    <property type="entry name" value="Nitroreductase-like"/>
</dbReference>
<comment type="caution">
    <text evidence="7">The sequence shown here is derived from an EMBL/GenBank/DDBJ whole genome shotgun (WGS) entry which is preliminary data.</text>
</comment>
<keyword evidence="2" id="KW-0479">Metal-binding</keyword>
<comment type="similarity">
    <text evidence="1">Belongs to the nitroreductase family.</text>
</comment>
<keyword evidence="4" id="KW-0408">Iron</keyword>
<evidence type="ECO:0000256" key="3">
    <source>
        <dbReference type="ARBA" id="ARBA00023002"/>
    </source>
</evidence>
<dbReference type="Gene3D" id="3.40.109.10">
    <property type="entry name" value="NADH Oxidase"/>
    <property type="match status" value="1"/>
</dbReference>
<dbReference type="PANTHER" id="PTHR43673:SF10">
    <property type="entry name" value="NADH DEHYDROGENASE_NAD(P)H NITROREDUCTASE XCC3605-RELATED"/>
    <property type="match status" value="1"/>
</dbReference>
<protein>
    <submittedName>
        <fullName evidence="7">Nitroreductase</fullName>
    </submittedName>
</protein>
<dbReference type="GO" id="GO:0051536">
    <property type="term" value="F:iron-sulfur cluster binding"/>
    <property type="evidence" value="ECO:0007669"/>
    <property type="project" value="UniProtKB-KW"/>
</dbReference>
<dbReference type="PROSITE" id="PS00198">
    <property type="entry name" value="4FE4S_FER_1"/>
    <property type="match status" value="1"/>
</dbReference>
<evidence type="ECO:0000256" key="1">
    <source>
        <dbReference type="ARBA" id="ARBA00007118"/>
    </source>
</evidence>
<reference evidence="7 8" key="1">
    <citation type="submission" date="2018-05" db="EMBL/GenBank/DDBJ databases">
        <authorList>
            <person name="Goeker M."/>
            <person name="Huntemann M."/>
            <person name="Clum A."/>
            <person name="Pillay M."/>
            <person name="Palaniappan K."/>
            <person name="Varghese N."/>
            <person name="Mikhailova N."/>
            <person name="Stamatis D."/>
            <person name="Reddy T."/>
            <person name="Daum C."/>
            <person name="Shapiro N."/>
            <person name="Ivanova N."/>
            <person name="Kyrpides N."/>
            <person name="Woyke T."/>
        </authorList>
    </citation>
    <scope>NUCLEOTIDE SEQUENCE [LARGE SCALE GENOMIC DNA]</scope>
    <source>
        <strain evidence="7 8">DSM 26524</strain>
    </source>
</reference>
<organism evidence="7 8">
    <name type="scientific">Murimonas intestini</name>
    <dbReference type="NCBI Taxonomy" id="1337051"/>
    <lineage>
        <taxon>Bacteria</taxon>
        <taxon>Bacillati</taxon>
        <taxon>Bacillota</taxon>
        <taxon>Clostridia</taxon>
        <taxon>Lachnospirales</taxon>
        <taxon>Lachnospiraceae</taxon>
        <taxon>Murimonas</taxon>
    </lineage>
</organism>
<dbReference type="Gene3D" id="3.30.70.20">
    <property type="match status" value="1"/>
</dbReference>
<dbReference type="Proteomes" id="UP000245412">
    <property type="component" value="Unassembled WGS sequence"/>
</dbReference>
<evidence type="ECO:0000256" key="4">
    <source>
        <dbReference type="ARBA" id="ARBA00023004"/>
    </source>
</evidence>
<dbReference type="PROSITE" id="PS51379">
    <property type="entry name" value="4FE4S_FER_2"/>
    <property type="match status" value="2"/>
</dbReference>
<dbReference type="AlphaFoldDB" id="A0AB73T9N9"/>
<dbReference type="GO" id="GO:0046872">
    <property type="term" value="F:metal ion binding"/>
    <property type="evidence" value="ECO:0007669"/>
    <property type="project" value="UniProtKB-KW"/>
</dbReference>
<proteinExistence type="inferred from homology"/>
<dbReference type="EMBL" id="QGGY01000001">
    <property type="protein sequence ID" value="PWJ78753.1"/>
    <property type="molecule type" value="Genomic_DNA"/>
</dbReference>
<keyword evidence="3" id="KW-0560">Oxidoreductase</keyword>
<sequence length="262" mass="29458">MVEILKEKCTGCSACIKDCPAGAIKLEDGRAAWLRKCIQCGHCVAVCPQNAVSIPSYEMEDVEEYDSESFRIEPENFLHAVKFRRSIRNFKDRHLEKEVIGGILQAGRYTATAKNMQDCTFVVVQERLEEFRKLMWDTMPSILEEMEKVNHPYLRSIQFLYRKWEKSGEDSLLFNADALLVTASEEPLDAGLAAANMEMMASASGAGVLYSGFTAGVLSAAPALREWLGLGEKKPVCCMLLGYPAVTYRRTAPRRKADIIWR</sequence>
<evidence type="ECO:0000259" key="6">
    <source>
        <dbReference type="PROSITE" id="PS51379"/>
    </source>
</evidence>
<dbReference type="InterPro" id="IPR017896">
    <property type="entry name" value="4Fe4S_Fe-S-bd"/>
</dbReference>
<evidence type="ECO:0000256" key="2">
    <source>
        <dbReference type="ARBA" id="ARBA00022723"/>
    </source>
</evidence>
<feature type="domain" description="4Fe-4S ferredoxin-type" evidence="6">
    <location>
        <begin position="36"/>
        <end position="57"/>
    </location>
</feature>
<name>A0AB73T9N9_9FIRM</name>
<evidence type="ECO:0000256" key="5">
    <source>
        <dbReference type="ARBA" id="ARBA00023014"/>
    </source>
</evidence>
<evidence type="ECO:0000313" key="7">
    <source>
        <dbReference type="EMBL" id="PWJ78753.1"/>
    </source>
</evidence>
<dbReference type="SUPFAM" id="SSF55469">
    <property type="entry name" value="FMN-dependent nitroreductase-like"/>
    <property type="match status" value="1"/>
</dbReference>
<dbReference type="InterPro" id="IPR017900">
    <property type="entry name" value="4Fe4S_Fe_S_CS"/>
</dbReference>
<dbReference type="Pfam" id="PF00881">
    <property type="entry name" value="Nitroreductase"/>
    <property type="match status" value="1"/>
</dbReference>
<dbReference type="InterPro" id="IPR029479">
    <property type="entry name" value="Nitroreductase"/>
</dbReference>
<accession>A0AB73T9N9</accession>
<dbReference type="Pfam" id="PF13187">
    <property type="entry name" value="Fer4_9"/>
    <property type="match status" value="1"/>
</dbReference>
<dbReference type="PANTHER" id="PTHR43673">
    <property type="entry name" value="NAD(P)H NITROREDUCTASE YDGI-RELATED"/>
    <property type="match status" value="1"/>
</dbReference>
<dbReference type="RefSeq" id="WP_109624202.1">
    <property type="nucleotide sequence ID" value="NZ_JANKBI010000001.1"/>
</dbReference>
<dbReference type="GO" id="GO:0016491">
    <property type="term" value="F:oxidoreductase activity"/>
    <property type="evidence" value="ECO:0007669"/>
    <property type="project" value="UniProtKB-KW"/>
</dbReference>
<keyword evidence="8" id="KW-1185">Reference proteome</keyword>
<dbReference type="SUPFAM" id="SSF54862">
    <property type="entry name" value="4Fe-4S ferredoxins"/>
    <property type="match status" value="1"/>
</dbReference>